<proteinExistence type="predicted"/>
<protein>
    <submittedName>
        <fullName evidence="1">Uncharacterized protein</fullName>
    </submittedName>
</protein>
<organism evidence="1 2">
    <name type="scientific">Chrysochromulina tobinii</name>
    <dbReference type="NCBI Taxonomy" id="1460289"/>
    <lineage>
        <taxon>Eukaryota</taxon>
        <taxon>Haptista</taxon>
        <taxon>Haptophyta</taxon>
        <taxon>Prymnesiophyceae</taxon>
        <taxon>Prymnesiales</taxon>
        <taxon>Chrysochromulinaceae</taxon>
        <taxon>Chrysochromulina</taxon>
    </lineage>
</organism>
<reference evidence="2" key="1">
    <citation type="journal article" date="2015" name="PLoS Genet.">
        <title>Genome Sequence and Transcriptome Analyses of Chrysochromulina tobin: Metabolic Tools for Enhanced Algal Fitness in the Prominent Order Prymnesiales (Haptophyceae).</title>
        <authorList>
            <person name="Hovde B.T."/>
            <person name="Deodato C.R."/>
            <person name="Hunsperger H.M."/>
            <person name="Ryken S.A."/>
            <person name="Yost W."/>
            <person name="Jha R.K."/>
            <person name="Patterson J."/>
            <person name="Monnat R.J. Jr."/>
            <person name="Barlow S.B."/>
            <person name="Starkenburg S.R."/>
            <person name="Cattolico R.A."/>
        </authorList>
    </citation>
    <scope>NUCLEOTIDE SEQUENCE</scope>
    <source>
        <strain evidence="2">CCMP291</strain>
    </source>
</reference>
<dbReference type="EMBL" id="JWZX01001905">
    <property type="protein sequence ID" value="KOO31892.1"/>
    <property type="molecule type" value="Genomic_DNA"/>
</dbReference>
<evidence type="ECO:0000313" key="2">
    <source>
        <dbReference type="Proteomes" id="UP000037460"/>
    </source>
</evidence>
<name>A0A0M0JZY3_9EUKA</name>
<dbReference type="Proteomes" id="UP000037460">
    <property type="component" value="Unassembled WGS sequence"/>
</dbReference>
<accession>A0A0M0JZY3</accession>
<keyword evidence="2" id="KW-1185">Reference proteome</keyword>
<sequence length="171" mass="18478">MACEPSPSPIDVDANAIVQQVFDVLLKHSPSPAVHLEVLGRRWLALARNESVSNLTSTLLPAKVPAMKMRYNAARAVLELMPVTRDCPQATIALLISQANTHRSAADIKVLRRCGNRAVKLAEDGLKQPTAVTSKVVSAETIKALDAHRAAEVANAGKKRAWMRSEDVALL</sequence>
<dbReference type="AlphaFoldDB" id="A0A0M0JZY3"/>
<evidence type="ECO:0000313" key="1">
    <source>
        <dbReference type="EMBL" id="KOO31892.1"/>
    </source>
</evidence>
<comment type="caution">
    <text evidence="1">The sequence shown here is derived from an EMBL/GenBank/DDBJ whole genome shotgun (WGS) entry which is preliminary data.</text>
</comment>
<gene>
    <name evidence="1" type="ORF">Ctob_012884</name>
</gene>